<dbReference type="EMBL" id="CAIIXF020000008">
    <property type="protein sequence ID" value="CAH1791531.1"/>
    <property type="molecule type" value="Genomic_DNA"/>
</dbReference>
<evidence type="ECO:0000256" key="5">
    <source>
        <dbReference type="ARBA" id="ARBA00023295"/>
    </source>
</evidence>
<organism evidence="8 9">
    <name type="scientific">Owenia fusiformis</name>
    <name type="common">Polychaete worm</name>
    <dbReference type="NCBI Taxonomy" id="6347"/>
    <lineage>
        <taxon>Eukaryota</taxon>
        <taxon>Metazoa</taxon>
        <taxon>Spiralia</taxon>
        <taxon>Lophotrochozoa</taxon>
        <taxon>Annelida</taxon>
        <taxon>Polychaeta</taxon>
        <taxon>Sedentaria</taxon>
        <taxon>Canalipalpata</taxon>
        <taxon>Sabellida</taxon>
        <taxon>Oweniida</taxon>
        <taxon>Oweniidae</taxon>
        <taxon>Owenia</taxon>
    </lineage>
</organism>
<sequence length="422" mass="47245">MAAYLILLLTAIALDVVKVIDGSLTQRKLDYIADNLDITYEVVSNFKPNDATYTGKITLTNSGQKVITNDAWAIYFCHIKLIKESKIYHGNYIDDPYGYTDPNTGAKWSHVNGCLFKLEPTTTFKNIAVGDSREISFIAGEWMVSRSDVMPNWYVAADGLEPRTIQSTVSEDLDFVSAFDSIEKWKRYESDKYDPYTPEKRFTINAVQDDIGAAQHLVLPTPVKVEVDATSTVSISTGDWAIVIKDNLHQEAKYLSEKLPMGTTTVTPSSKYVLLQVNTNLLVDGQTNSNSEAYTLVVDTSSQVITLEGKSPTGVFWAVQSLISIHDGSNGSIPAVTLSDQPRYNYRGMHFDVARNFHSKESIMRLIDGMSLYKMNKLHIHLTDDEGWRLEIQGLPELTEVNTNVRCSELFSFLLIYVDSAL</sequence>
<dbReference type="GO" id="GO:0016020">
    <property type="term" value="C:membrane"/>
    <property type="evidence" value="ECO:0007669"/>
    <property type="project" value="TreeGrafter"/>
</dbReference>
<dbReference type="InterPro" id="IPR015883">
    <property type="entry name" value="Glyco_hydro_20_cat"/>
</dbReference>
<evidence type="ECO:0000256" key="6">
    <source>
        <dbReference type="ARBA" id="ARBA00030512"/>
    </source>
</evidence>
<dbReference type="Pfam" id="PF02838">
    <property type="entry name" value="Glyco_hydro_20b"/>
    <property type="match status" value="1"/>
</dbReference>
<evidence type="ECO:0000313" key="8">
    <source>
        <dbReference type="EMBL" id="CAH1791531.1"/>
    </source>
</evidence>
<dbReference type="SUPFAM" id="SSF55545">
    <property type="entry name" value="beta-N-acetylhexosaminidase-like domain"/>
    <property type="match status" value="1"/>
</dbReference>
<comment type="similarity">
    <text evidence="2">Belongs to the glycosyl hydrolase 20 family.</text>
</comment>
<dbReference type="AlphaFoldDB" id="A0A8J1XY84"/>
<dbReference type="GO" id="GO:0005975">
    <property type="term" value="P:carbohydrate metabolic process"/>
    <property type="evidence" value="ECO:0007669"/>
    <property type="project" value="InterPro"/>
</dbReference>
<dbReference type="InterPro" id="IPR004866">
    <property type="entry name" value="CHB/HEX_N_dom"/>
</dbReference>
<keyword evidence="4" id="KW-0378">Hydrolase</keyword>
<protein>
    <recommendedName>
        <fullName evidence="3">beta-N-acetylhexosaminidase</fullName>
        <ecNumber evidence="3">3.2.1.52</ecNumber>
    </recommendedName>
    <alternativeName>
        <fullName evidence="6">Beta-N-acetylhexosaminidase</fullName>
    </alternativeName>
    <alternativeName>
        <fullName evidence="7">N-acetyl-beta-glucosaminidase</fullName>
    </alternativeName>
</protein>
<dbReference type="Pfam" id="PF00728">
    <property type="entry name" value="Glyco_hydro_20"/>
    <property type="match status" value="1"/>
</dbReference>
<dbReference type="Gene3D" id="2.60.40.290">
    <property type="match status" value="1"/>
</dbReference>
<dbReference type="EC" id="3.2.1.52" evidence="3"/>
<dbReference type="Gene3D" id="3.30.379.10">
    <property type="entry name" value="Chitobiase/beta-hexosaminidase domain 2-like"/>
    <property type="match status" value="1"/>
</dbReference>
<accession>A0A8J1XY84</accession>
<evidence type="ECO:0000256" key="4">
    <source>
        <dbReference type="ARBA" id="ARBA00022801"/>
    </source>
</evidence>
<dbReference type="SUPFAM" id="SSF51445">
    <property type="entry name" value="(Trans)glycosidases"/>
    <property type="match status" value="1"/>
</dbReference>
<reference evidence="8" key="1">
    <citation type="submission" date="2022-03" db="EMBL/GenBank/DDBJ databases">
        <authorList>
            <person name="Martin C."/>
        </authorList>
    </citation>
    <scope>NUCLEOTIDE SEQUENCE</scope>
</reference>
<dbReference type="GO" id="GO:0004563">
    <property type="term" value="F:beta-N-acetylhexosaminidase activity"/>
    <property type="evidence" value="ECO:0007669"/>
    <property type="project" value="UniProtKB-EC"/>
</dbReference>
<evidence type="ECO:0000256" key="7">
    <source>
        <dbReference type="ARBA" id="ARBA00033000"/>
    </source>
</evidence>
<keyword evidence="9" id="KW-1185">Reference proteome</keyword>
<dbReference type="PANTHER" id="PTHR22600">
    <property type="entry name" value="BETA-HEXOSAMINIDASE"/>
    <property type="match status" value="1"/>
</dbReference>
<dbReference type="SMART" id="SM01081">
    <property type="entry name" value="CHB_HEX"/>
    <property type="match status" value="1"/>
</dbReference>
<dbReference type="InterPro" id="IPR017853">
    <property type="entry name" value="GH"/>
</dbReference>
<dbReference type="SUPFAM" id="SSF49384">
    <property type="entry name" value="Carbohydrate-binding domain"/>
    <property type="match status" value="1"/>
</dbReference>
<dbReference type="Gene3D" id="3.20.20.80">
    <property type="entry name" value="Glycosidases"/>
    <property type="match status" value="1"/>
</dbReference>
<dbReference type="InterPro" id="IPR008965">
    <property type="entry name" value="CBM2/CBM3_carb-bd_dom_sf"/>
</dbReference>
<name>A0A8J1XY84_OWEFU</name>
<dbReference type="GO" id="GO:0030203">
    <property type="term" value="P:glycosaminoglycan metabolic process"/>
    <property type="evidence" value="ECO:0007669"/>
    <property type="project" value="TreeGrafter"/>
</dbReference>
<dbReference type="PANTHER" id="PTHR22600:SF57">
    <property type="entry name" value="BETA-N-ACETYLHEXOSAMINIDASE"/>
    <property type="match status" value="1"/>
</dbReference>
<proteinExistence type="inferred from homology"/>
<dbReference type="OrthoDB" id="428480at2759"/>
<dbReference type="Proteomes" id="UP000749559">
    <property type="component" value="Unassembled WGS sequence"/>
</dbReference>
<dbReference type="Pfam" id="PF03173">
    <property type="entry name" value="CHB_HEX"/>
    <property type="match status" value="1"/>
</dbReference>
<comment type="catalytic activity">
    <reaction evidence="1">
        <text>Hydrolysis of terminal non-reducing N-acetyl-D-hexosamine residues in N-acetyl-beta-D-hexosaminides.</text>
        <dbReference type="EC" id="3.2.1.52"/>
    </reaction>
</comment>
<evidence type="ECO:0000256" key="3">
    <source>
        <dbReference type="ARBA" id="ARBA00012663"/>
    </source>
</evidence>
<evidence type="ECO:0000256" key="2">
    <source>
        <dbReference type="ARBA" id="ARBA00006285"/>
    </source>
</evidence>
<dbReference type="PRINTS" id="PR00738">
    <property type="entry name" value="GLHYDRLASE20"/>
</dbReference>
<evidence type="ECO:0000256" key="1">
    <source>
        <dbReference type="ARBA" id="ARBA00001231"/>
    </source>
</evidence>
<dbReference type="GO" id="GO:0030247">
    <property type="term" value="F:polysaccharide binding"/>
    <property type="evidence" value="ECO:0007669"/>
    <property type="project" value="InterPro"/>
</dbReference>
<comment type="caution">
    <text evidence="8">The sequence shown here is derived from an EMBL/GenBank/DDBJ whole genome shotgun (WGS) entry which is preliminary data.</text>
</comment>
<evidence type="ECO:0000313" key="9">
    <source>
        <dbReference type="Proteomes" id="UP000749559"/>
    </source>
</evidence>
<gene>
    <name evidence="8" type="ORF">OFUS_LOCUS16606</name>
</gene>
<dbReference type="InterPro" id="IPR029018">
    <property type="entry name" value="Hex-like_dom2"/>
</dbReference>
<dbReference type="InterPro" id="IPR012291">
    <property type="entry name" value="CBM2_carb-bd_dom_sf"/>
</dbReference>
<keyword evidence="5" id="KW-0326">Glycosidase</keyword>
<dbReference type="InterPro" id="IPR015882">
    <property type="entry name" value="HEX_bac_N"/>
</dbReference>
<dbReference type="InterPro" id="IPR025705">
    <property type="entry name" value="Beta_hexosaminidase_sua/sub"/>
</dbReference>